<feature type="transmembrane region" description="Helical" evidence="13">
    <location>
        <begin position="40"/>
        <end position="61"/>
    </location>
</feature>
<proteinExistence type="inferred from homology"/>
<feature type="transmembrane region" description="Helical" evidence="13">
    <location>
        <begin position="12"/>
        <end position="34"/>
    </location>
</feature>
<evidence type="ECO:0000256" key="8">
    <source>
        <dbReference type="ARBA" id="ARBA00023004"/>
    </source>
</evidence>
<dbReference type="PANTHER" id="PTHR11351">
    <property type="entry name" value="ACYL-COA DESATURASE"/>
    <property type="match status" value="1"/>
</dbReference>
<evidence type="ECO:0000259" key="14">
    <source>
        <dbReference type="Pfam" id="PF00487"/>
    </source>
</evidence>
<feature type="domain" description="Fatty acid desaturase" evidence="14">
    <location>
        <begin position="45"/>
        <end position="264"/>
    </location>
</feature>
<evidence type="ECO:0000256" key="7">
    <source>
        <dbReference type="ARBA" id="ARBA00023002"/>
    </source>
</evidence>
<keyword evidence="7 15" id="KW-0560">Oxidoreductase</keyword>
<accession>A0ABT3G533</accession>
<sequence length="373" mass="42984">MNPRISFERVDWINTGFLFIISLLAVIAAPIYLWQNGLNGFLAGMFAFYAISTGMSITLGYHRLFSHLSFKAKWPVKLYTLVFGACAFENSALNWVSDHRRHHKHTDHDDDPYDISKGFFWAHIGWILFKQLPEPPLDNVNDLRKDKLVMWQHRWDKLIALLVGLALPAVLGYYFAGGANGALGGFLIAGVLRVFCVQQCTFFINSLCHTIGRQPYSTRCSARDSFVMSLFTFGEGYHNYHHEFQHDYRNGVKPWNFDPTKWAIWALSKVGLASDLRRVPDTKVLLAEMAEARRRADQELARLHAAGDHPWRDRALESMNSLIERLANNYHELEKAMADRVELSRKALRDWSKETRETLHHLSQIRRGREVPA</sequence>
<dbReference type="InterPro" id="IPR005804">
    <property type="entry name" value="FA_desaturase_dom"/>
</dbReference>
<keyword evidence="6 13" id="KW-1133">Transmembrane helix</keyword>
<keyword evidence="10 13" id="KW-0472">Membrane</keyword>
<organism evidence="15 16">
    <name type="scientific">Luteolibacter rhizosphaerae</name>
    <dbReference type="NCBI Taxonomy" id="2989719"/>
    <lineage>
        <taxon>Bacteria</taxon>
        <taxon>Pseudomonadati</taxon>
        <taxon>Verrucomicrobiota</taxon>
        <taxon>Verrucomicrobiia</taxon>
        <taxon>Verrucomicrobiales</taxon>
        <taxon>Verrucomicrobiaceae</taxon>
        <taxon>Luteolibacter</taxon>
    </lineage>
</organism>
<comment type="caution">
    <text evidence="15">The sequence shown here is derived from an EMBL/GenBank/DDBJ whole genome shotgun (WGS) entry which is preliminary data.</text>
</comment>
<evidence type="ECO:0000313" key="16">
    <source>
        <dbReference type="Proteomes" id="UP001165653"/>
    </source>
</evidence>
<evidence type="ECO:0000256" key="1">
    <source>
        <dbReference type="ARBA" id="ARBA00004141"/>
    </source>
</evidence>
<keyword evidence="5" id="KW-0276">Fatty acid metabolism</keyword>
<keyword evidence="12" id="KW-0175">Coiled coil</keyword>
<evidence type="ECO:0000256" key="11">
    <source>
        <dbReference type="ARBA" id="ARBA00023160"/>
    </source>
</evidence>
<dbReference type="PANTHER" id="PTHR11351:SF31">
    <property type="entry name" value="DESATURASE 1, ISOFORM A-RELATED"/>
    <property type="match status" value="1"/>
</dbReference>
<dbReference type="Proteomes" id="UP001165653">
    <property type="component" value="Unassembled WGS sequence"/>
</dbReference>
<evidence type="ECO:0000313" key="15">
    <source>
        <dbReference type="EMBL" id="MCW1914976.1"/>
    </source>
</evidence>
<evidence type="ECO:0000256" key="5">
    <source>
        <dbReference type="ARBA" id="ARBA00022832"/>
    </source>
</evidence>
<keyword evidence="8" id="KW-0408">Iron</keyword>
<evidence type="ECO:0000256" key="2">
    <source>
        <dbReference type="ARBA" id="ARBA00008749"/>
    </source>
</evidence>
<dbReference type="EC" id="1.14.19.-" evidence="15"/>
<keyword evidence="9" id="KW-0443">Lipid metabolism</keyword>
<keyword evidence="4 13" id="KW-0812">Transmembrane</keyword>
<dbReference type="CDD" id="cd03505">
    <property type="entry name" value="Delta9-FADS-like"/>
    <property type="match status" value="1"/>
</dbReference>
<evidence type="ECO:0000256" key="6">
    <source>
        <dbReference type="ARBA" id="ARBA00022989"/>
    </source>
</evidence>
<evidence type="ECO:0000256" key="13">
    <source>
        <dbReference type="SAM" id="Phobius"/>
    </source>
</evidence>
<evidence type="ECO:0000256" key="3">
    <source>
        <dbReference type="ARBA" id="ARBA00022516"/>
    </source>
</evidence>
<feature type="transmembrane region" description="Helical" evidence="13">
    <location>
        <begin position="158"/>
        <end position="176"/>
    </location>
</feature>
<evidence type="ECO:0000256" key="10">
    <source>
        <dbReference type="ARBA" id="ARBA00023136"/>
    </source>
</evidence>
<dbReference type="Pfam" id="PF00487">
    <property type="entry name" value="FA_desaturase"/>
    <property type="match status" value="1"/>
</dbReference>
<comment type="subcellular location">
    <subcellularLocation>
        <location evidence="1">Membrane</location>
        <topology evidence="1">Multi-pass membrane protein</topology>
    </subcellularLocation>
</comment>
<dbReference type="PRINTS" id="PR00075">
    <property type="entry name" value="FACDDSATRASE"/>
</dbReference>
<evidence type="ECO:0000256" key="9">
    <source>
        <dbReference type="ARBA" id="ARBA00023098"/>
    </source>
</evidence>
<keyword evidence="16" id="KW-1185">Reference proteome</keyword>
<dbReference type="InterPro" id="IPR015876">
    <property type="entry name" value="Acyl-CoA_DS"/>
</dbReference>
<keyword evidence="3" id="KW-0444">Lipid biosynthesis</keyword>
<keyword evidence="11" id="KW-0275">Fatty acid biosynthesis</keyword>
<dbReference type="RefSeq" id="WP_264514514.1">
    <property type="nucleotide sequence ID" value="NZ_JAPDDR010000007.1"/>
</dbReference>
<feature type="coiled-coil region" evidence="12">
    <location>
        <begin position="286"/>
        <end position="336"/>
    </location>
</feature>
<evidence type="ECO:0000256" key="4">
    <source>
        <dbReference type="ARBA" id="ARBA00022692"/>
    </source>
</evidence>
<gene>
    <name evidence="15" type="ORF">OJ996_15410</name>
</gene>
<name>A0ABT3G533_9BACT</name>
<dbReference type="EMBL" id="JAPDDR010000007">
    <property type="protein sequence ID" value="MCW1914976.1"/>
    <property type="molecule type" value="Genomic_DNA"/>
</dbReference>
<dbReference type="GO" id="GO:0016491">
    <property type="term" value="F:oxidoreductase activity"/>
    <property type="evidence" value="ECO:0007669"/>
    <property type="project" value="UniProtKB-KW"/>
</dbReference>
<evidence type="ECO:0000256" key="12">
    <source>
        <dbReference type="SAM" id="Coils"/>
    </source>
</evidence>
<comment type="similarity">
    <text evidence="2">Belongs to the fatty acid desaturase type 2 family.</text>
</comment>
<reference evidence="15" key="1">
    <citation type="submission" date="2022-10" db="EMBL/GenBank/DDBJ databases">
        <title>Luteolibacter sp. GHJ8, whole genome shotgun sequencing project.</title>
        <authorList>
            <person name="Zhao G."/>
            <person name="Shen L."/>
        </authorList>
    </citation>
    <scope>NUCLEOTIDE SEQUENCE</scope>
    <source>
        <strain evidence="15">GHJ8</strain>
    </source>
</reference>
<protein>
    <submittedName>
        <fullName evidence="15">Fatty acid desaturase</fullName>
        <ecNumber evidence="15">1.14.19.-</ecNumber>
    </submittedName>
</protein>